<keyword evidence="1" id="KW-0472">Membrane</keyword>
<dbReference type="GO" id="GO:0005886">
    <property type="term" value="C:plasma membrane"/>
    <property type="evidence" value="ECO:0007669"/>
    <property type="project" value="TreeGrafter"/>
</dbReference>
<proteinExistence type="predicted"/>
<dbReference type="PANTHER" id="PTHR22943:SF248">
    <property type="entry name" value="SEVEN TM RECEPTOR"/>
    <property type="match status" value="1"/>
</dbReference>
<dbReference type="InterPro" id="IPR019428">
    <property type="entry name" value="7TM_GPCR_serpentine_rcpt_Str"/>
</dbReference>
<evidence type="ECO:0000256" key="1">
    <source>
        <dbReference type="SAM" id="Phobius"/>
    </source>
</evidence>
<sequence length="100" mass="11361">MVISYSLLIYFCIQISRKLNNKNTVMHVKTKLLNKQIHRALIVQAIIPMFACNAPMIILLVITFFGGNSQNTSLFCSSALAWIPAANPLASLFIIRFYRR</sequence>
<protein>
    <submittedName>
        <fullName evidence="3">G protein-coupled receptor</fullName>
    </submittedName>
</protein>
<name>A0A914XY34_9BILA</name>
<evidence type="ECO:0000313" key="2">
    <source>
        <dbReference type="Proteomes" id="UP000887577"/>
    </source>
</evidence>
<dbReference type="GO" id="GO:0042048">
    <property type="term" value="P:olfactory behavior"/>
    <property type="evidence" value="ECO:0007669"/>
    <property type="project" value="TreeGrafter"/>
</dbReference>
<dbReference type="AlphaFoldDB" id="A0A914XY34"/>
<evidence type="ECO:0000313" key="3">
    <source>
        <dbReference type="WBParaSite" id="PSU_v2.g11446.t1"/>
    </source>
</evidence>
<feature type="transmembrane region" description="Helical" evidence="1">
    <location>
        <begin position="41"/>
        <end position="67"/>
    </location>
</feature>
<keyword evidence="1" id="KW-0812">Transmembrane</keyword>
<dbReference type="WBParaSite" id="PSU_v2.g11446.t1">
    <property type="protein sequence ID" value="PSU_v2.g11446.t1"/>
    <property type="gene ID" value="PSU_v2.g11446"/>
</dbReference>
<keyword evidence="1" id="KW-1133">Transmembrane helix</keyword>
<keyword evidence="2" id="KW-1185">Reference proteome</keyword>
<dbReference type="Pfam" id="PF10326">
    <property type="entry name" value="7TM_GPCR_Str"/>
    <property type="match status" value="1"/>
</dbReference>
<dbReference type="GO" id="GO:0038022">
    <property type="term" value="F:G protein-coupled olfactory receptor activity"/>
    <property type="evidence" value="ECO:0007669"/>
    <property type="project" value="TreeGrafter"/>
</dbReference>
<reference evidence="3" key="1">
    <citation type="submission" date="2022-11" db="UniProtKB">
        <authorList>
            <consortium name="WormBaseParasite"/>
        </authorList>
    </citation>
    <scope>IDENTIFICATION</scope>
</reference>
<dbReference type="Proteomes" id="UP000887577">
    <property type="component" value="Unplaced"/>
</dbReference>
<organism evidence="2 3">
    <name type="scientific">Panagrolaimus superbus</name>
    <dbReference type="NCBI Taxonomy" id="310955"/>
    <lineage>
        <taxon>Eukaryota</taxon>
        <taxon>Metazoa</taxon>
        <taxon>Ecdysozoa</taxon>
        <taxon>Nematoda</taxon>
        <taxon>Chromadorea</taxon>
        <taxon>Rhabditida</taxon>
        <taxon>Tylenchina</taxon>
        <taxon>Panagrolaimomorpha</taxon>
        <taxon>Panagrolaimoidea</taxon>
        <taxon>Panagrolaimidae</taxon>
        <taxon>Panagrolaimus</taxon>
    </lineage>
</organism>
<feature type="transmembrane region" description="Helical" evidence="1">
    <location>
        <begin position="79"/>
        <end position="98"/>
    </location>
</feature>
<accession>A0A914XY34</accession>
<dbReference type="PANTHER" id="PTHR22943">
    <property type="entry name" value="7-TRANSMEMBRANE DOMAIN RECEPTOR C.ELEGANS"/>
    <property type="match status" value="1"/>
</dbReference>